<organism evidence="2">
    <name type="scientific">marine metagenome</name>
    <dbReference type="NCBI Taxonomy" id="408172"/>
    <lineage>
        <taxon>unclassified sequences</taxon>
        <taxon>metagenomes</taxon>
        <taxon>ecological metagenomes</taxon>
    </lineage>
</organism>
<feature type="non-terminal residue" evidence="2">
    <location>
        <position position="69"/>
    </location>
</feature>
<keyword evidence="1" id="KW-0472">Membrane</keyword>
<proteinExistence type="predicted"/>
<gene>
    <name evidence="2" type="ORF">METZ01_LOCUS389036</name>
</gene>
<evidence type="ECO:0000313" key="2">
    <source>
        <dbReference type="EMBL" id="SVD36182.1"/>
    </source>
</evidence>
<evidence type="ECO:0000256" key="1">
    <source>
        <dbReference type="SAM" id="Phobius"/>
    </source>
</evidence>
<keyword evidence="1" id="KW-1133">Transmembrane helix</keyword>
<keyword evidence="1" id="KW-0812">Transmembrane</keyword>
<feature type="transmembrane region" description="Helical" evidence="1">
    <location>
        <begin position="12"/>
        <end position="31"/>
    </location>
</feature>
<protein>
    <submittedName>
        <fullName evidence="2">Uncharacterized protein</fullName>
    </submittedName>
</protein>
<reference evidence="2" key="1">
    <citation type="submission" date="2018-05" db="EMBL/GenBank/DDBJ databases">
        <authorList>
            <person name="Lanie J.A."/>
            <person name="Ng W.-L."/>
            <person name="Kazmierczak K.M."/>
            <person name="Andrzejewski T.M."/>
            <person name="Davidsen T.M."/>
            <person name="Wayne K.J."/>
            <person name="Tettelin H."/>
            <person name="Glass J.I."/>
            <person name="Rusch D."/>
            <person name="Podicherti R."/>
            <person name="Tsui H.-C.T."/>
            <person name="Winkler M.E."/>
        </authorList>
    </citation>
    <scope>NUCLEOTIDE SEQUENCE</scope>
</reference>
<sequence length="69" mass="8545">MSKYLKAFIEILINYHIYSIPILIFEIFFYIKYPNKYNKFKYSNSKFLSNPIPCPFYFLKKIEKFLNKK</sequence>
<dbReference type="AlphaFoldDB" id="A0A382UPR3"/>
<dbReference type="EMBL" id="UINC01145821">
    <property type="protein sequence ID" value="SVD36182.1"/>
    <property type="molecule type" value="Genomic_DNA"/>
</dbReference>
<name>A0A382UPR3_9ZZZZ</name>
<accession>A0A382UPR3</accession>